<dbReference type="Gene3D" id="3.30.70.270">
    <property type="match status" value="1"/>
</dbReference>
<keyword evidence="5" id="KW-0808">Transferase</keyword>
<feature type="domain" description="GGDEF" evidence="4">
    <location>
        <begin position="280"/>
        <end position="411"/>
    </location>
</feature>
<sequence>MALKADAQERRQMWIARLLARPSRQFEWRSYFLFGCAILLAVLLAGASFNAHRSSQDLSAVRERQVHSLDVLLAADELRMAALQQVRGERGFLLTGDASLLDPFVEGRNAAGKSFARLIELTADNPEQQQRLLDMRDEFGAFNAVLDAVIAQQKSGRREDAIFYIQRGNDKDALEAVLREIDALVDAERALLIERSELADLRAVSNERLQYVLASIGVLFLLLTAVTILFLRRSLARGRGLENELERVSATDALTSLPNRQKFTDALARAISVAETNPKQKFALAIFDVDHFKRINDRCGHEAGDEVIREVGSRAMQALREQDFVGRISGEEFAVLLPGADLEKAHLVCERMRAAIAGRPVTWDNGIIPFTASFGVAEFRTGDDIDHIMVRADTALYEAKVGGRNQVRLAA</sequence>
<gene>
    <name evidence="5" type="ORF">K3177_05615</name>
</gene>
<organism evidence="5 6">
    <name type="scientific">Qipengyuania pacifica</name>
    <dbReference type="NCBI Taxonomy" id="2860199"/>
    <lineage>
        <taxon>Bacteria</taxon>
        <taxon>Pseudomonadati</taxon>
        <taxon>Pseudomonadota</taxon>
        <taxon>Alphaproteobacteria</taxon>
        <taxon>Sphingomonadales</taxon>
        <taxon>Erythrobacteraceae</taxon>
        <taxon>Qipengyuania</taxon>
    </lineage>
</organism>
<dbReference type="PROSITE" id="PS50887">
    <property type="entry name" value="GGDEF"/>
    <property type="match status" value="1"/>
</dbReference>
<dbReference type="SMART" id="SM00267">
    <property type="entry name" value="GGDEF"/>
    <property type="match status" value="1"/>
</dbReference>
<dbReference type="PANTHER" id="PTHR45138">
    <property type="entry name" value="REGULATORY COMPONENTS OF SENSORY TRANSDUCTION SYSTEM"/>
    <property type="match status" value="1"/>
</dbReference>
<dbReference type="Proteomes" id="UP000776651">
    <property type="component" value="Unassembled WGS sequence"/>
</dbReference>
<dbReference type="RefSeq" id="WP_221597514.1">
    <property type="nucleotide sequence ID" value="NZ_JAIGNQ010000002.1"/>
</dbReference>
<dbReference type="InterPro" id="IPR000160">
    <property type="entry name" value="GGDEF_dom"/>
</dbReference>
<keyword evidence="3" id="KW-0812">Transmembrane</keyword>
<dbReference type="PANTHER" id="PTHR45138:SF9">
    <property type="entry name" value="DIGUANYLATE CYCLASE DGCM-RELATED"/>
    <property type="match status" value="1"/>
</dbReference>
<evidence type="ECO:0000313" key="6">
    <source>
        <dbReference type="Proteomes" id="UP000776651"/>
    </source>
</evidence>
<dbReference type="InterPro" id="IPR007891">
    <property type="entry name" value="CHASE3"/>
</dbReference>
<evidence type="ECO:0000256" key="1">
    <source>
        <dbReference type="ARBA" id="ARBA00012528"/>
    </source>
</evidence>
<dbReference type="Pfam" id="PF00990">
    <property type="entry name" value="GGDEF"/>
    <property type="match status" value="1"/>
</dbReference>
<keyword evidence="5" id="KW-0548">Nucleotidyltransferase</keyword>
<evidence type="ECO:0000256" key="2">
    <source>
        <dbReference type="ARBA" id="ARBA00034247"/>
    </source>
</evidence>
<keyword evidence="6" id="KW-1185">Reference proteome</keyword>
<comment type="catalytic activity">
    <reaction evidence="2">
        <text>2 GTP = 3',3'-c-di-GMP + 2 diphosphate</text>
        <dbReference type="Rhea" id="RHEA:24898"/>
        <dbReference type="ChEBI" id="CHEBI:33019"/>
        <dbReference type="ChEBI" id="CHEBI:37565"/>
        <dbReference type="ChEBI" id="CHEBI:58805"/>
        <dbReference type="EC" id="2.7.7.65"/>
    </reaction>
</comment>
<dbReference type="GO" id="GO:0052621">
    <property type="term" value="F:diguanylate cyclase activity"/>
    <property type="evidence" value="ECO:0007669"/>
    <property type="project" value="UniProtKB-EC"/>
</dbReference>
<dbReference type="EC" id="2.7.7.65" evidence="1"/>
<dbReference type="InterPro" id="IPR050469">
    <property type="entry name" value="Diguanylate_Cyclase"/>
</dbReference>
<dbReference type="Pfam" id="PF05227">
    <property type="entry name" value="CHASE3"/>
    <property type="match status" value="1"/>
</dbReference>
<name>A0ABS7JHX3_9SPHN</name>
<dbReference type="EMBL" id="JAIGNQ010000002">
    <property type="protein sequence ID" value="MBX7487983.1"/>
    <property type="molecule type" value="Genomic_DNA"/>
</dbReference>
<keyword evidence="3" id="KW-0472">Membrane</keyword>
<keyword evidence="3" id="KW-1133">Transmembrane helix</keyword>
<feature type="transmembrane region" description="Helical" evidence="3">
    <location>
        <begin position="211"/>
        <end position="231"/>
    </location>
</feature>
<comment type="caution">
    <text evidence="5">The sequence shown here is derived from an EMBL/GenBank/DDBJ whole genome shotgun (WGS) entry which is preliminary data.</text>
</comment>
<dbReference type="CDD" id="cd01949">
    <property type="entry name" value="GGDEF"/>
    <property type="match status" value="1"/>
</dbReference>
<accession>A0ABS7JHX3</accession>
<reference evidence="5 6" key="1">
    <citation type="submission" date="2021-08" db="EMBL/GenBank/DDBJ databases">
        <title>Comparative Genomics Analysis of the Genus Qipengyuania Reveals Extensive Genetic Diversity and Metabolic Versatility, Including the Description of Fifteen Novel Species.</title>
        <authorList>
            <person name="Liu Y."/>
        </authorList>
    </citation>
    <scope>NUCLEOTIDE SEQUENCE [LARGE SCALE GENOMIC DNA]</scope>
    <source>
        <strain evidence="5 6">GH25</strain>
    </source>
</reference>
<proteinExistence type="predicted"/>
<dbReference type="NCBIfam" id="TIGR00254">
    <property type="entry name" value="GGDEF"/>
    <property type="match status" value="1"/>
</dbReference>
<dbReference type="SUPFAM" id="SSF55073">
    <property type="entry name" value="Nucleotide cyclase"/>
    <property type="match status" value="1"/>
</dbReference>
<dbReference type="CDD" id="cd19410">
    <property type="entry name" value="HK9-like_sensor"/>
    <property type="match status" value="1"/>
</dbReference>
<evidence type="ECO:0000256" key="3">
    <source>
        <dbReference type="SAM" id="Phobius"/>
    </source>
</evidence>
<evidence type="ECO:0000313" key="5">
    <source>
        <dbReference type="EMBL" id="MBX7487983.1"/>
    </source>
</evidence>
<evidence type="ECO:0000259" key="4">
    <source>
        <dbReference type="PROSITE" id="PS50887"/>
    </source>
</evidence>
<protein>
    <recommendedName>
        <fullName evidence="1">diguanylate cyclase</fullName>
        <ecNumber evidence="1">2.7.7.65</ecNumber>
    </recommendedName>
</protein>
<dbReference type="InterPro" id="IPR029787">
    <property type="entry name" value="Nucleotide_cyclase"/>
</dbReference>
<dbReference type="InterPro" id="IPR043128">
    <property type="entry name" value="Rev_trsase/Diguanyl_cyclase"/>
</dbReference>